<evidence type="ECO:0000256" key="1">
    <source>
        <dbReference type="SAM" id="MobiDB-lite"/>
    </source>
</evidence>
<proteinExistence type="predicted"/>
<accession>A0ABR3GJ41</accession>
<gene>
    <name evidence="2" type="ORF">Q9L58_005492</name>
</gene>
<organism evidence="2 3">
    <name type="scientific">Discina gigas</name>
    <dbReference type="NCBI Taxonomy" id="1032678"/>
    <lineage>
        <taxon>Eukaryota</taxon>
        <taxon>Fungi</taxon>
        <taxon>Dikarya</taxon>
        <taxon>Ascomycota</taxon>
        <taxon>Pezizomycotina</taxon>
        <taxon>Pezizomycetes</taxon>
        <taxon>Pezizales</taxon>
        <taxon>Discinaceae</taxon>
        <taxon>Discina</taxon>
    </lineage>
</organism>
<feature type="compositionally biased region" description="Basic residues" evidence="1">
    <location>
        <begin position="212"/>
        <end position="222"/>
    </location>
</feature>
<feature type="compositionally biased region" description="Acidic residues" evidence="1">
    <location>
        <begin position="250"/>
        <end position="264"/>
    </location>
</feature>
<comment type="caution">
    <text evidence="2">The sequence shown here is derived from an EMBL/GenBank/DDBJ whole genome shotgun (WGS) entry which is preliminary data.</text>
</comment>
<evidence type="ECO:0000313" key="3">
    <source>
        <dbReference type="Proteomes" id="UP001447188"/>
    </source>
</evidence>
<keyword evidence="3" id="KW-1185">Reference proteome</keyword>
<feature type="region of interest" description="Disordered" evidence="1">
    <location>
        <begin position="188"/>
        <end position="264"/>
    </location>
</feature>
<dbReference type="EMBL" id="JBBBZM010000067">
    <property type="protein sequence ID" value="KAL0635561.1"/>
    <property type="molecule type" value="Genomic_DNA"/>
</dbReference>
<protein>
    <submittedName>
        <fullName evidence="2">Uncharacterized protein</fullName>
    </submittedName>
</protein>
<name>A0ABR3GJ41_9PEZI</name>
<reference evidence="2 3" key="1">
    <citation type="submission" date="2024-02" db="EMBL/GenBank/DDBJ databases">
        <title>Discinaceae phylogenomics.</title>
        <authorList>
            <person name="Dirks A.C."/>
            <person name="James T.Y."/>
        </authorList>
    </citation>
    <scope>NUCLEOTIDE SEQUENCE [LARGE SCALE GENOMIC DNA]</scope>
    <source>
        <strain evidence="2 3">ACD0624</strain>
    </source>
</reference>
<sequence>MKWDSVADQHLLLAILSAHKVNVDHNRVAQIVGCTPRACEERIKKLRKLAKECGYELKTSTPLASEKKGRKCNKDGKGKGKFIDNEDMILYRKGIVSDDPDVKTEDGMKIKGEIIKRESSMGSYDGYEYGDAKPFTERHMEDSAFSFAANQGTRYSNTPHMSAATGVGIPFGVPLEISRESLSPSCRQGGTAFGFGSRGEVPLKRGIPGYQNHHHSSRKTRSPKTGYSARDQEPVEFVEISPASKKDPIIIDDDEDSRDEDYDV</sequence>
<evidence type="ECO:0000313" key="2">
    <source>
        <dbReference type="EMBL" id="KAL0635561.1"/>
    </source>
</evidence>
<dbReference type="Proteomes" id="UP001447188">
    <property type="component" value="Unassembled WGS sequence"/>
</dbReference>